<dbReference type="EMBL" id="CP144543">
    <property type="protein sequence ID" value="WVW83430.1"/>
    <property type="molecule type" value="Genomic_DNA"/>
</dbReference>
<dbReference type="InterPro" id="IPR013177">
    <property type="entry name" value="Ribosomal_mS38_C"/>
</dbReference>
<keyword evidence="2" id="KW-0496">Mitochondrion</keyword>
<evidence type="ECO:0000313" key="7">
    <source>
        <dbReference type="EMBL" id="OCF21952.1"/>
    </source>
</evidence>
<keyword evidence="9" id="KW-1185">Reference proteome</keyword>
<sequence length="365" mass="40423">MLLRRLYSSLPPTSRAGGSHSTTLSLPNQTTIKPQVRRNKPRTANTSALCKLKPSTAVENNLNGNGRLRRRIRPSPSLNVVSDSNRRISIFDPSPSDLIEDYSNPSTAPTSTSPSSPRLLFTHPVPSKDNVEGFKPIYLYPEQFKLHYTFTPSYHPLPLNMGTSIYTNPRKQSYLTPSSVEDIFERPPAPNPAKSLGRVPKKVNSGLNDHIRVVSHLSHPELIHGLGGMVDPWSHAHVQSDVGLEAILSTKISEMKKSSDAQWDRVLSKLEGKQNKVEVQEAGKDANLDEVVGGLNDVLAKMGLTNLPSRGRKSSMGVEEVGLSGEGEEGVLLDSVKRKRKKKISKHKYKKRRKATRALRKRLGK</sequence>
<protein>
    <recommendedName>
        <fullName evidence="4">Small ribosomal subunit protein mS38</fullName>
    </recommendedName>
</protein>
<accession>A0A1B9FT60</accession>
<feature type="compositionally biased region" description="Low complexity" evidence="5">
    <location>
        <begin position="103"/>
        <end position="117"/>
    </location>
</feature>
<dbReference type="STRING" id="1296100.A0A1B9FT60"/>
<gene>
    <name evidence="7" type="ORF">I302_08732</name>
    <name evidence="8" type="ORF">I302_105450</name>
</gene>
<evidence type="ECO:0000313" key="9">
    <source>
        <dbReference type="Proteomes" id="UP000092730"/>
    </source>
</evidence>
<reference evidence="8" key="4">
    <citation type="submission" date="2024-02" db="EMBL/GenBank/DDBJ databases">
        <title>Comparative genomics of Cryptococcus and Kwoniella reveals pathogenesis evolution and contrasting modes of karyotype evolution via chromosome fusion or intercentromeric recombination.</title>
        <authorList>
            <person name="Coelho M.A."/>
            <person name="David-Palma M."/>
            <person name="Shea T."/>
            <person name="Bowers K."/>
            <person name="McGinley-Smith S."/>
            <person name="Mohammad A.W."/>
            <person name="Gnirke A."/>
            <person name="Yurkov A.M."/>
            <person name="Nowrousian M."/>
            <person name="Sun S."/>
            <person name="Cuomo C.A."/>
            <person name="Heitman J."/>
        </authorList>
    </citation>
    <scope>NUCLEOTIDE SEQUENCE</scope>
    <source>
        <strain evidence="8">CBS 10118</strain>
    </source>
</reference>
<dbReference type="PANTHER" id="PTHR32035:SF3">
    <property type="entry name" value="SMALL RIBOSOMAL SUBUNIT PROTEIN MS38"/>
    <property type="match status" value="1"/>
</dbReference>
<dbReference type="Proteomes" id="UP000092730">
    <property type="component" value="Chromosome 3"/>
</dbReference>
<evidence type="ECO:0000256" key="1">
    <source>
        <dbReference type="ARBA" id="ARBA00004173"/>
    </source>
</evidence>
<dbReference type="SMART" id="SM01155">
    <property type="entry name" value="DUF1713"/>
    <property type="match status" value="1"/>
</dbReference>
<dbReference type="Pfam" id="PF08213">
    <property type="entry name" value="COX24_C"/>
    <property type="match status" value="1"/>
</dbReference>
<evidence type="ECO:0000256" key="5">
    <source>
        <dbReference type="SAM" id="MobiDB-lite"/>
    </source>
</evidence>
<reference evidence="8" key="2">
    <citation type="submission" date="2013-07" db="EMBL/GenBank/DDBJ databases">
        <authorList>
            <consortium name="The Broad Institute Genome Sequencing Platform"/>
            <person name="Cuomo C."/>
            <person name="Litvintseva A."/>
            <person name="Chen Y."/>
            <person name="Heitman J."/>
            <person name="Sun S."/>
            <person name="Springer D."/>
            <person name="Dromer F."/>
            <person name="Young S.K."/>
            <person name="Zeng Q."/>
            <person name="Gargeya S."/>
            <person name="Fitzgerald M."/>
            <person name="Abouelleil A."/>
            <person name="Alvarado L."/>
            <person name="Berlin A.M."/>
            <person name="Chapman S.B."/>
            <person name="Dewar J."/>
            <person name="Goldberg J."/>
            <person name="Griggs A."/>
            <person name="Gujja S."/>
            <person name="Hansen M."/>
            <person name="Howarth C."/>
            <person name="Imamovic A."/>
            <person name="Larimer J."/>
            <person name="McCowan C."/>
            <person name="Murphy C."/>
            <person name="Pearson M."/>
            <person name="Priest M."/>
            <person name="Roberts A."/>
            <person name="Saif S."/>
            <person name="Shea T."/>
            <person name="Sykes S."/>
            <person name="Wortman J."/>
            <person name="Nusbaum C."/>
            <person name="Birren B."/>
        </authorList>
    </citation>
    <scope>NUCLEOTIDE SEQUENCE</scope>
    <source>
        <strain evidence="8">CBS 10118</strain>
    </source>
</reference>
<feature type="region of interest" description="Disordered" evidence="5">
    <location>
        <begin position="92"/>
        <end position="119"/>
    </location>
</feature>
<dbReference type="AlphaFoldDB" id="A0A1B9FT60"/>
<evidence type="ECO:0000256" key="3">
    <source>
        <dbReference type="ARBA" id="ARBA00035647"/>
    </source>
</evidence>
<evidence type="ECO:0000259" key="6">
    <source>
        <dbReference type="SMART" id="SM01155"/>
    </source>
</evidence>
<evidence type="ECO:0000313" key="8">
    <source>
        <dbReference type="EMBL" id="WVW83430.1"/>
    </source>
</evidence>
<comment type="similarity">
    <text evidence="3">Belongs to the mitochondrion-specific ribosomal protein mS38 family.</text>
</comment>
<dbReference type="VEuPathDB" id="FungiDB:I302_08732"/>
<dbReference type="RefSeq" id="XP_019043022.1">
    <property type="nucleotide sequence ID" value="XM_019195309.1"/>
</dbReference>
<evidence type="ECO:0000256" key="2">
    <source>
        <dbReference type="ARBA" id="ARBA00023128"/>
    </source>
</evidence>
<dbReference type="GeneID" id="30213131"/>
<feature type="region of interest" description="Disordered" evidence="5">
    <location>
        <begin position="1"/>
        <end position="79"/>
    </location>
</feature>
<comment type="subcellular location">
    <subcellularLocation>
        <location evidence="1">Mitochondrion</location>
    </subcellularLocation>
</comment>
<name>A0A1B9FT60_9TREE</name>
<evidence type="ECO:0000256" key="4">
    <source>
        <dbReference type="ARBA" id="ARBA00035682"/>
    </source>
</evidence>
<dbReference type="EMBL" id="KI894026">
    <property type="protein sequence ID" value="OCF21952.1"/>
    <property type="molecule type" value="Genomic_DNA"/>
</dbReference>
<dbReference type="OrthoDB" id="2564557at2759"/>
<dbReference type="GO" id="GO:0005739">
    <property type="term" value="C:mitochondrion"/>
    <property type="evidence" value="ECO:0007669"/>
    <property type="project" value="UniProtKB-SubCell"/>
</dbReference>
<dbReference type="PANTHER" id="PTHR32035">
    <property type="entry name" value="AURORA KINASE A-INTERACTING PROTEIN"/>
    <property type="match status" value="1"/>
</dbReference>
<organism evidence="7">
    <name type="scientific">Kwoniella bestiolae CBS 10118</name>
    <dbReference type="NCBI Taxonomy" id="1296100"/>
    <lineage>
        <taxon>Eukaryota</taxon>
        <taxon>Fungi</taxon>
        <taxon>Dikarya</taxon>
        <taxon>Basidiomycota</taxon>
        <taxon>Agaricomycotina</taxon>
        <taxon>Tremellomycetes</taxon>
        <taxon>Tremellales</taxon>
        <taxon>Cryptococcaceae</taxon>
        <taxon>Kwoniella</taxon>
    </lineage>
</organism>
<reference evidence="7" key="3">
    <citation type="submission" date="2014-01" db="EMBL/GenBank/DDBJ databases">
        <title>Evolution of pathogenesis and genome organization in the Tremellales.</title>
        <authorList>
            <person name="Cuomo C."/>
            <person name="Litvintseva A."/>
            <person name="Heitman J."/>
            <person name="Chen Y."/>
            <person name="Sun S."/>
            <person name="Springer D."/>
            <person name="Dromer F."/>
            <person name="Young S."/>
            <person name="Zeng Q."/>
            <person name="Chapman S."/>
            <person name="Gujja S."/>
            <person name="Saif S."/>
            <person name="Birren B."/>
        </authorList>
    </citation>
    <scope>NUCLEOTIDE SEQUENCE</scope>
    <source>
        <strain evidence="7">CBS 10118</strain>
    </source>
</reference>
<dbReference type="KEGG" id="kbi:30213131"/>
<feature type="region of interest" description="Disordered" evidence="5">
    <location>
        <begin position="337"/>
        <end position="365"/>
    </location>
</feature>
<feature type="compositionally biased region" description="Polar residues" evidence="5">
    <location>
        <begin position="19"/>
        <end position="33"/>
    </location>
</feature>
<reference evidence="7" key="1">
    <citation type="submission" date="2013-07" db="EMBL/GenBank/DDBJ databases">
        <title>The Genome Sequence of Cryptococcus bestiolae CBS10118.</title>
        <authorList>
            <consortium name="The Broad Institute Genome Sequencing Platform"/>
            <person name="Cuomo C."/>
            <person name="Litvintseva A."/>
            <person name="Chen Y."/>
            <person name="Heitman J."/>
            <person name="Sun S."/>
            <person name="Springer D."/>
            <person name="Dromer F."/>
            <person name="Young S.K."/>
            <person name="Zeng Q."/>
            <person name="Gargeya S."/>
            <person name="Fitzgerald M."/>
            <person name="Abouelleil A."/>
            <person name="Alvarado L."/>
            <person name="Berlin A.M."/>
            <person name="Chapman S.B."/>
            <person name="Dewar J."/>
            <person name="Goldberg J."/>
            <person name="Griggs A."/>
            <person name="Gujja S."/>
            <person name="Hansen M."/>
            <person name="Howarth C."/>
            <person name="Imamovic A."/>
            <person name="Larimer J."/>
            <person name="McCowan C."/>
            <person name="Murphy C."/>
            <person name="Pearson M."/>
            <person name="Priest M."/>
            <person name="Roberts A."/>
            <person name="Saif S."/>
            <person name="Shea T."/>
            <person name="Sykes S."/>
            <person name="Wortman J."/>
            <person name="Nusbaum C."/>
            <person name="Birren B."/>
        </authorList>
    </citation>
    <scope>NUCLEOTIDE SEQUENCE [LARGE SCALE GENOMIC DNA]</scope>
    <source>
        <strain evidence="7">CBS 10118</strain>
    </source>
</reference>
<proteinExistence type="inferred from homology"/>
<feature type="domain" description="Ribosomal protein mS38 C-terminal" evidence="6">
    <location>
        <begin position="332"/>
        <end position="365"/>
    </location>
</feature>